<keyword evidence="2" id="KW-0645">Protease</keyword>
<comment type="similarity">
    <text evidence="1 7">Belongs to the UPF0758 family.</text>
</comment>
<dbReference type="GO" id="GO:0008237">
    <property type="term" value="F:metallopeptidase activity"/>
    <property type="evidence" value="ECO:0007669"/>
    <property type="project" value="UniProtKB-KW"/>
</dbReference>
<dbReference type="Pfam" id="PF04002">
    <property type="entry name" value="RadC"/>
    <property type="match status" value="1"/>
</dbReference>
<dbReference type="STRING" id="1122949.GCA_000378725_00893"/>
<dbReference type="PROSITE" id="PS50249">
    <property type="entry name" value="MPN"/>
    <property type="match status" value="1"/>
</dbReference>
<sequence length="236" mass="26524">MEKNKFTIKDMTEEERPQEKLLHLGPSALTNAELLALIIRTGTKELTAVELCEKILRELKRENNSSLLSGLRIASMDKLTAIKGVGQAKAAMIMAALTLAERLNSSSIYDKKKITSPEDAAKYVMASMRDLETEVFRIIILNTKKEIKYIREISHGIINMTVVHPREVFRQAISDGAHSIILLHNHPTGDPSPSQEDRNLTRRLVEVSKIVGIDICDHIIIGDNTFFSFLKEGILY</sequence>
<evidence type="ECO:0000256" key="7">
    <source>
        <dbReference type="RuleBase" id="RU003797"/>
    </source>
</evidence>
<evidence type="ECO:0000256" key="2">
    <source>
        <dbReference type="ARBA" id="ARBA00022670"/>
    </source>
</evidence>
<dbReference type="Proteomes" id="UP000255517">
    <property type="component" value="Unassembled WGS sequence"/>
</dbReference>
<dbReference type="PANTHER" id="PTHR30471:SF3">
    <property type="entry name" value="UPF0758 PROTEIN YEES-RELATED"/>
    <property type="match status" value="1"/>
</dbReference>
<gene>
    <name evidence="9" type="ORF">NCTC13149_00324</name>
</gene>
<dbReference type="OrthoDB" id="9804482at2"/>
<evidence type="ECO:0000259" key="8">
    <source>
        <dbReference type="PROSITE" id="PS50249"/>
    </source>
</evidence>
<keyword evidence="4" id="KW-0378">Hydrolase</keyword>
<dbReference type="EMBL" id="UGSZ01000001">
    <property type="protein sequence ID" value="SUB56552.1"/>
    <property type="molecule type" value="Genomic_DNA"/>
</dbReference>
<evidence type="ECO:0000256" key="4">
    <source>
        <dbReference type="ARBA" id="ARBA00022801"/>
    </source>
</evidence>
<dbReference type="GO" id="GO:0006508">
    <property type="term" value="P:proteolysis"/>
    <property type="evidence" value="ECO:0007669"/>
    <property type="project" value="UniProtKB-KW"/>
</dbReference>
<keyword evidence="5" id="KW-0862">Zinc</keyword>
<dbReference type="InterPro" id="IPR025657">
    <property type="entry name" value="RadC_JAB"/>
</dbReference>
<dbReference type="NCBIfam" id="TIGR00608">
    <property type="entry name" value="radc"/>
    <property type="match status" value="1"/>
</dbReference>
<dbReference type="NCBIfam" id="NF000642">
    <property type="entry name" value="PRK00024.1"/>
    <property type="match status" value="1"/>
</dbReference>
<reference evidence="9 10" key="1">
    <citation type="submission" date="2018-06" db="EMBL/GenBank/DDBJ databases">
        <authorList>
            <consortium name="Pathogen Informatics"/>
            <person name="Doyle S."/>
        </authorList>
    </citation>
    <scope>NUCLEOTIDE SEQUENCE [LARGE SCALE GENOMIC DNA]</scope>
    <source>
        <strain evidence="9 10">NCTC13149</strain>
    </source>
</reference>
<organism evidence="9 10">
    <name type="scientific">Peptoniphilus lacrimalis</name>
    <dbReference type="NCBI Taxonomy" id="33031"/>
    <lineage>
        <taxon>Bacteria</taxon>
        <taxon>Bacillati</taxon>
        <taxon>Bacillota</taxon>
        <taxon>Tissierellia</taxon>
        <taxon>Tissierellales</taxon>
        <taxon>Peptoniphilaceae</taxon>
        <taxon>Peptoniphilus</taxon>
    </lineage>
</organism>
<evidence type="ECO:0000256" key="6">
    <source>
        <dbReference type="ARBA" id="ARBA00023049"/>
    </source>
</evidence>
<dbReference type="AlphaFoldDB" id="A0A379C2I1"/>
<accession>A0A379C2I1</accession>
<dbReference type="SUPFAM" id="SSF102712">
    <property type="entry name" value="JAB1/MPN domain"/>
    <property type="match status" value="1"/>
</dbReference>
<dbReference type="InterPro" id="IPR037518">
    <property type="entry name" value="MPN"/>
</dbReference>
<keyword evidence="6" id="KW-0482">Metalloprotease</keyword>
<protein>
    <submittedName>
        <fullName evidence="9">DNA repair protein RadC</fullName>
    </submittedName>
</protein>
<name>A0A379C2I1_9FIRM</name>
<evidence type="ECO:0000313" key="9">
    <source>
        <dbReference type="EMBL" id="SUB56552.1"/>
    </source>
</evidence>
<dbReference type="InterPro" id="IPR001405">
    <property type="entry name" value="UPF0758"/>
</dbReference>
<dbReference type="CDD" id="cd08071">
    <property type="entry name" value="MPN_DUF2466"/>
    <property type="match status" value="1"/>
</dbReference>
<dbReference type="Pfam" id="PF20582">
    <property type="entry name" value="UPF0758_N"/>
    <property type="match status" value="1"/>
</dbReference>
<dbReference type="RefSeq" id="WP_019034708.1">
    <property type="nucleotide sequence ID" value="NZ_CAMUOS010000007.1"/>
</dbReference>
<proteinExistence type="inferred from homology"/>
<keyword evidence="3" id="KW-0479">Metal-binding</keyword>
<dbReference type="GO" id="GO:0046872">
    <property type="term" value="F:metal ion binding"/>
    <property type="evidence" value="ECO:0007669"/>
    <property type="project" value="UniProtKB-KW"/>
</dbReference>
<dbReference type="Gene3D" id="3.40.140.10">
    <property type="entry name" value="Cytidine Deaminase, domain 2"/>
    <property type="match status" value="1"/>
</dbReference>
<evidence type="ECO:0000256" key="5">
    <source>
        <dbReference type="ARBA" id="ARBA00022833"/>
    </source>
</evidence>
<dbReference type="InterPro" id="IPR046778">
    <property type="entry name" value="UPF0758_N"/>
</dbReference>
<feature type="domain" description="MPN" evidence="8">
    <location>
        <begin position="113"/>
        <end position="235"/>
    </location>
</feature>
<evidence type="ECO:0000256" key="1">
    <source>
        <dbReference type="ARBA" id="ARBA00010243"/>
    </source>
</evidence>
<dbReference type="PANTHER" id="PTHR30471">
    <property type="entry name" value="DNA REPAIR PROTEIN RADC"/>
    <property type="match status" value="1"/>
</dbReference>
<evidence type="ECO:0000256" key="3">
    <source>
        <dbReference type="ARBA" id="ARBA00022723"/>
    </source>
</evidence>
<evidence type="ECO:0000313" key="10">
    <source>
        <dbReference type="Proteomes" id="UP000255517"/>
    </source>
</evidence>